<dbReference type="InterPro" id="IPR017150">
    <property type="entry name" value="Pept_M20_glutamate_carboxypep"/>
</dbReference>
<dbReference type="InterPro" id="IPR050072">
    <property type="entry name" value="Peptidase_M20A"/>
</dbReference>
<dbReference type="GO" id="GO:0016787">
    <property type="term" value="F:hydrolase activity"/>
    <property type="evidence" value="ECO:0007669"/>
    <property type="project" value="UniProtKB-KW"/>
</dbReference>
<sequence length="411" mass="44575">MISNPIQAAIEWMHSQQTASVDRLERWCNQNSWSMDVPRLQQMADLLCTDFRSFGVSFDQIPLGPMRLLDDAGQWYAPSTGPALLWHHQPDARQRILLMIHYDTVYPVIGSTTADRCVRHGDRLLGPGTADAKGGIAVIAMAVEAGLRFGLFANLGVSILLNPDEEIGSTASEPLMRTLAPQFDAALVFEPTLPDGKLVAARKGSGGFAFVVRGRSAHAGRNPEHGRNAIVHLSRLVVKLAELHDPAGGVLLNVGKITGGGPLNRVPDYASVHLNVRVTDTDAMQKIESMLETIRDQFTGDGYEVELNGMLHSPPKCSNEPLRAMQARVAQAASVVGRSIDWQDTGGACDGCKLAAMNLPNIDTMGITGDKLHSSEEYCVPATLVPAAATVLTFFSEQRRRVSVLYEIAFL</sequence>
<evidence type="ECO:0000256" key="2">
    <source>
        <dbReference type="ARBA" id="ARBA00022723"/>
    </source>
</evidence>
<keyword evidence="2" id="KW-0479">Metal-binding</keyword>
<reference evidence="7 8" key="1">
    <citation type="journal article" date="2013" name="Mar. Genomics">
        <title>Expression of sulfatases in Rhodopirellula baltica and the diversity of sulfatases in the genus Rhodopirellula.</title>
        <authorList>
            <person name="Wegner C.E."/>
            <person name="Richter-Heitmann T."/>
            <person name="Klindworth A."/>
            <person name="Klockow C."/>
            <person name="Richter M."/>
            <person name="Achstetter T."/>
            <person name="Glockner F.O."/>
            <person name="Harder J."/>
        </authorList>
    </citation>
    <scope>NUCLEOTIDE SEQUENCE [LARGE SCALE GENOMIC DNA]</scope>
    <source>
        <strain evidence="7 8">SM1</strain>
    </source>
</reference>
<feature type="active site" description="Proton acceptor" evidence="5">
    <location>
        <position position="165"/>
    </location>
</feature>
<dbReference type="InterPro" id="IPR036264">
    <property type="entry name" value="Bact_exopeptidase_dim_dom"/>
</dbReference>
<dbReference type="PROSITE" id="PS00759">
    <property type="entry name" value="ARGE_DAPE_CPG2_2"/>
    <property type="match status" value="1"/>
</dbReference>
<dbReference type="PANTHER" id="PTHR43808:SF9">
    <property type="entry name" value="BLL0789 PROTEIN"/>
    <property type="match status" value="1"/>
</dbReference>
<comment type="cofactor">
    <cofactor evidence="1">
        <name>Zn(2+)</name>
        <dbReference type="ChEBI" id="CHEBI:29105"/>
    </cofactor>
</comment>
<dbReference type="SUPFAM" id="SSF55031">
    <property type="entry name" value="Bacterial exopeptidase dimerisation domain"/>
    <property type="match status" value="1"/>
</dbReference>
<dbReference type="Pfam" id="PF07687">
    <property type="entry name" value="M20_dimer"/>
    <property type="match status" value="1"/>
</dbReference>
<dbReference type="Proteomes" id="UP000011991">
    <property type="component" value="Unassembled WGS sequence"/>
</dbReference>
<dbReference type="InterPro" id="IPR011650">
    <property type="entry name" value="Peptidase_M20_dimer"/>
</dbReference>
<organism evidence="7 8">
    <name type="scientific">Rhodopirellula maiorica SM1</name>
    <dbReference type="NCBI Taxonomy" id="1265738"/>
    <lineage>
        <taxon>Bacteria</taxon>
        <taxon>Pseudomonadati</taxon>
        <taxon>Planctomycetota</taxon>
        <taxon>Planctomycetia</taxon>
        <taxon>Pirellulales</taxon>
        <taxon>Pirellulaceae</taxon>
        <taxon>Novipirellula</taxon>
    </lineage>
</organism>
<evidence type="ECO:0000256" key="4">
    <source>
        <dbReference type="ARBA" id="ARBA00022833"/>
    </source>
</evidence>
<name>M5RKS3_9BACT</name>
<evidence type="ECO:0000256" key="3">
    <source>
        <dbReference type="ARBA" id="ARBA00022801"/>
    </source>
</evidence>
<evidence type="ECO:0000256" key="1">
    <source>
        <dbReference type="ARBA" id="ARBA00001947"/>
    </source>
</evidence>
<dbReference type="InterPro" id="IPR001261">
    <property type="entry name" value="ArgE/DapE_CS"/>
</dbReference>
<keyword evidence="8" id="KW-1185">Reference proteome</keyword>
<dbReference type="NCBIfam" id="NF005602">
    <property type="entry name" value="PRK07338.1"/>
    <property type="match status" value="1"/>
</dbReference>
<feature type="domain" description="Peptidase M20 dimerisation" evidence="6">
    <location>
        <begin position="201"/>
        <end position="297"/>
    </location>
</feature>
<dbReference type="PATRIC" id="fig|1265738.3.peg.3154"/>
<dbReference type="EMBL" id="ANOG01000460">
    <property type="protein sequence ID" value="EMI19910.1"/>
    <property type="molecule type" value="Genomic_DNA"/>
</dbReference>
<dbReference type="InterPro" id="IPR002933">
    <property type="entry name" value="Peptidase_M20"/>
</dbReference>
<evidence type="ECO:0000256" key="5">
    <source>
        <dbReference type="PIRSR" id="PIRSR037238-1"/>
    </source>
</evidence>
<evidence type="ECO:0000259" key="6">
    <source>
        <dbReference type="Pfam" id="PF07687"/>
    </source>
</evidence>
<comment type="caution">
    <text evidence="7">The sequence shown here is derived from an EMBL/GenBank/DDBJ whole genome shotgun (WGS) entry which is preliminary data.</text>
</comment>
<dbReference type="GO" id="GO:0046872">
    <property type="term" value="F:metal ion binding"/>
    <property type="evidence" value="ECO:0007669"/>
    <property type="project" value="UniProtKB-KW"/>
</dbReference>
<dbReference type="AlphaFoldDB" id="M5RKS3"/>
<dbReference type="Pfam" id="PF01546">
    <property type="entry name" value="Peptidase_M20"/>
    <property type="match status" value="1"/>
</dbReference>
<keyword evidence="4" id="KW-0862">Zinc</keyword>
<feature type="active site" evidence="5">
    <location>
        <position position="103"/>
    </location>
</feature>
<keyword evidence="3" id="KW-0378">Hydrolase</keyword>
<gene>
    <name evidence="7" type="ORF">RMSM_03158</name>
</gene>
<dbReference type="PIRSF" id="PIRSF037238">
    <property type="entry name" value="Carboxypeptidase_G2"/>
    <property type="match status" value="1"/>
</dbReference>
<dbReference type="Gene3D" id="3.40.630.10">
    <property type="entry name" value="Zn peptidases"/>
    <property type="match status" value="1"/>
</dbReference>
<protein>
    <submittedName>
        <fullName evidence="7">Peptidase M20, dimerization domain protein</fullName>
    </submittedName>
</protein>
<accession>M5RKS3</accession>
<dbReference type="Gene3D" id="3.30.70.360">
    <property type="match status" value="1"/>
</dbReference>
<proteinExistence type="predicted"/>
<dbReference type="RefSeq" id="WP_008697392.1">
    <property type="nucleotide sequence ID" value="NZ_ANOG01000460.1"/>
</dbReference>
<dbReference type="OrthoDB" id="9783294at2"/>
<dbReference type="PANTHER" id="PTHR43808">
    <property type="entry name" value="ACETYLORNITHINE DEACETYLASE"/>
    <property type="match status" value="1"/>
</dbReference>
<evidence type="ECO:0000313" key="8">
    <source>
        <dbReference type="Proteomes" id="UP000011991"/>
    </source>
</evidence>
<dbReference type="SUPFAM" id="SSF53187">
    <property type="entry name" value="Zn-dependent exopeptidases"/>
    <property type="match status" value="1"/>
</dbReference>
<evidence type="ECO:0000313" key="7">
    <source>
        <dbReference type="EMBL" id="EMI19910.1"/>
    </source>
</evidence>